<evidence type="ECO:0000313" key="1">
    <source>
        <dbReference type="EMBL" id="VVD05741.1"/>
    </source>
</evidence>
<sequence length="89" mass="10416">MFYNCSKITIKLPKNGRRNNSFRIMVYFYRNLLFKEFLRDGGPLPNSSAICRCVPEIKTKKPPTSNTNVELLMPSTRMPLFIQRNNKCI</sequence>
<proteinExistence type="predicted"/>
<keyword evidence="2" id="KW-1185">Reference proteome</keyword>
<dbReference type="EMBL" id="FZQP02007014">
    <property type="protein sequence ID" value="VVD05741.1"/>
    <property type="molecule type" value="Genomic_DNA"/>
</dbReference>
<evidence type="ECO:0000313" key="2">
    <source>
        <dbReference type="Proteomes" id="UP000324832"/>
    </source>
</evidence>
<gene>
    <name evidence="1" type="ORF">LSINAPIS_LOCUS15216</name>
</gene>
<organism evidence="1 2">
    <name type="scientific">Leptidea sinapis</name>
    <dbReference type="NCBI Taxonomy" id="189913"/>
    <lineage>
        <taxon>Eukaryota</taxon>
        <taxon>Metazoa</taxon>
        <taxon>Ecdysozoa</taxon>
        <taxon>Arthropoda</taxon>
        <taxon>Hexapoda</taxon>
        <taxon>Insecta</taxon>
        <taxon>Pterygota</taxon>
        <taxon>Neoptera</taxon>
        <taxon>Endopterygota</taxon>
        <taxon>Lepidoptera</taxon>
        <taxon>Glossata</taxon>
        <taxon>Ditrysia</taxon>
        <taxon>Papilionoidea</taxon>
        <taxon>Pieridae</taxon>
        <taxon>Dismorphiinae</taxon>
        <taxon>Leptidea</taxon>
    </lineage>
</organism>
<protein>
    <submittedName>
        <fullName evidence="1">Uncharacterized protein</fullName>
    </submittedName>
</protein>
<dbReference type="Proteomes" id="UP000324832">
    <property type="component" value="Unassembled WGS sequence"/>
</dbReference>
<name>A0A5E4R623_9NEOP</name>
<reference evidence="1 2" key="1">
    <citation type="submission" date="2017-07" db="EMBL/GenBank/DDBJ databases">
        <authorList>
            <person name="Talla V."/>
            <person name="Backstrom N."/>
        </authorList>
    </citation>
    <scope>NUCLEOTIDE SEQUENCE [LARGE SCALE GENOMIC DNA]</scope>
</reference>
<dbReference type="AlphaFoldDB" id="A0A5E4R623"/>
<accession>A0A5E4R623</accession>